<organism evidence="3 4">
    <name type="scientific">Trichodelitschia bisporula</name>
    <dbReference type="NCBI Taxonomy" id="703511"/>
    <lineage>
        <taxon>Eukaryota</taxon>
        <taxon>Fungi</taxon>
        <taxon>Dikarya</taxon>
        <taxon>Ascomycota</taxon>
        <taxon>Pezizomycotina</taxon>
        <taxon>Dothideomycetes</taxon>
        <taxon>Dothideomycetes incertae sedis</taxon>
        <taxon>Phaeotrichales</taxon>
        <taxon>Phaeotrichaceae</taxon>
        <taxon>Trichodelitschia</taxon>
    </lineage>
</organism>
<name>A0A6G1I3C5_9PEZI</name>
<evidence type="ECO:0000256" key="1">
    <source>
        <dbReference type="SAM" id="Coils"/>
    </source>
</evidence>
<dbReference type="OrthoDB" id="2555519at2759"/>
<dbReference type="Proteomes" id="UP000799640">
    <property type="component" value="Unassembled WGS sequence"/>
</dbReference>
<evidence type="ECO:0000256" key="2">
    <source>
        <dbReference type="SAM" id="MobiDB-lite"/>
    </source>
</evidence>
<feature type="region of interest" description="Disordered" evidence="2">
    <location>
        <begin position="418"/>
        <end position="492"/>
    </location>
</feature>
<reference evidence="3" key="1">
    <citation type="journal article" date="2020" name="Stud. Mycol.">
        <title>101 Dothideomycetes genomes: a test case for predicting lifestyles and emergence of pathogens.</title>
        <authorList>
            <person name="Haridas S."/>
            <person name="Albert R."/>
            <person name="Binder M."/>
            <person name="Bloem J."/>
            <person name="Labutti K."/>
            <person name="Salamov A."/>
            <person name="Andreopoulos B."/>
            <person name="Baker S."/>
            <person name="Barry K."/>
            <person name="Bills G."/>
            <person name="Bluhm B."/>
            <person name="Cannon C."/>
            <person name="Castanera R."/>
            <person name="Culley D."/>
            <person name="Daum C."/>
            <person name="Ezra D."/>
            <person name="Gonzalez J."/>
            <person name="Henrissat B."/>
            <person name="Kuo A."/>
            <person name="Liang C."/>
            <person name="Lipzen A."/>
            <person name="Lutzoni F."/>
            <person name="Magnuson J."/>
            <person name="Mondo S."/>
            <person name="Nolan M."/>
            <person name="Ohm R."/>
            <person name="Pangilinan J."/>
            <person name="Park H.-J."/>
            <person name="Ramirez L."/>
            <person name="Alfaro M."/>
            <person name="Sun H."/>
            <person name="Tritt A."/>
            <person name="Yoshinaga Y."/>
            <person name="Zwiers L.-H."/>
            <person name="Turgeon B."/>
            <person name="Goodwin S."/>
            <person name="Spatafora J."/>
            <person name="Crous P."/>
            <person name="Grigoriev I."/>
        </authorList>
    </citation>
    <scope>NUCLEOTIDE SEQUENCE</scope>
    <source>
        <strain evidence="3">CBS 262.69</strain>
    </source>
</reference>
<dbReference type="PANTHER" id="PTHR38701">
    <property type="entry name" value="CHROMOSOME 8, WHOLE GENOME SHOTGUN SEQUENCE"/>
    <property type="match status" value="1"/>
</dbReference>
<feature type="compositionally biased region" description="Polar residues" evidence="2">
    <location>
        <begin position="319"/>
        <end position="334"/>
    </location>
</feature>
<feature type="region of interest" description="Disordered" evidence="2">
    <location>
        <begin position="634"/>
        <end position="655"/>
    </location>
</feature>
<feature type="region of interest" description="Disordered" evidence="2">
    <location>
        <begin position="1"/>
        <end position="368"/>
    </location>
</feature>
<keyword evidence="4" id="KW-1185">Reference proteome</keyword>
<protein>
    <submittedName>
        <fullName evidence="3">Uncharacterized protein</fullName>
    </submittedName>
</protein>
<feature type="compositionally biased region" description="Polar residues" evidence="2">
    <location>
        <begin position="176"/>
        <end position="189"/>
    </location>
</feature>
<feature type="compositionally biased region" description="Low complexity" evidence="2">
    <location>
        <begin position="459"/>
        <end position="474"/>
    </location>
</feature>
<proteinExistence type="predicted"/>
<gene>
    <name evidence="3" type="ORF">EJ06DRAFT_519808</name>
</gene>
<feature type="compositionally biased region" description="Low complexity" evidence="2">
    <location>
        <begin position="203"/>
        <end position="214"/>
    </location>
</feature>
<dbReference type="AlphaFoldDB" id="A0A6G1I3C5"/>
<feature type="coiled-coil region" evidence="1">
    <location>
        <begin position="382"/>
        <end position="409"/>
    </location>
</feature>
<accession>A0A6G1I3C5</accession>
<feature type="compositionally biased region" description="Polar residues" evidence="2">
    <location>
        <begin position="643"/>
        <end position="655"/>
    </location>
</feature>
<keyword evidence="1" id="KW-0175">Coiled coil</keyword>
<dbReference type="EMBL" id="ML996690">
    <property type="protein sequence ID" value="KAF2402790.1"/>
    <property type="molecule type" value="Genomic_DNA"/>
</dbReference>
<dbReference type="PANTHER" id="PTHR38701:SF1">
    <property type="entry name" value="UP-REGULATED DURING SEPTATION PROTEIN 1 DOMAIN-CONTAINING PROTEIN"/>
    <property type="match status" value="1"/>
</dbReference>
<evidence type="ECO:0000313" key="3">
    <source>
        <dbReference type="EMBL" id="KAF2402790.1"/>
    </source>
</evidence>
<sequence>MPSLASARSVKSPITPRLAAQHLNATPSSGTPPLARPFKAVNVHDVRSASPAREELTTPAKSFLNTNITPRSSSRKTRTDSTQSTPNGTPGSSRPSSTIDGSGAKRMPGLAPGFGLVAGESARKRPQSSYGPGQVAGVVSPSYRYPTTAFSPRRTVDDHGPAGTNFFHASDVRPQDTPTIAQSQPNSRKSPGFFYANGDVDSPVAPAVRPQAPQTSPSPPLSAAGSRSKPQAQFFRADGKIEDNGALRHTPSPTPRVDIPHSDTGLFIRPASPSKERSANGIHLSYRKGVSQILKPAGRPGSESGPEGRIGSDVEIAVSPTSSPAPQLPATSFQLPLLHSPRDSLTSPALLATTPGPSTAEHNELAANARRERKVLDLEISNSSLLAINRQLEREVKRQQSELRRLRRVSRAGISGVVNSEMGEGLPLVDEDETDLEDEHDAPEPKAGRASMARAVMESLSDSSDSSFSSDSASGPGTPSADTDPGADSDARHLARDSKRLQLDLTKHRELLLDSQRMNQALKRCSTRAEDMIREGRRALAYQVRVSDVKLGGRVLGGEEIEIDPAEVELGSEGVIDDVMEEAMERERGGSLLGAWREIGGHGMLGLGVAVPVGPLDEDGTAVKDGVRVTLKELDTASAEAPSPTSFTDNATSSG</sequence>
<feature type="compositionally biased region" description="Polar residues" evidence="2">
    <location>
        <begin position="86"/>
        <end position="100"/>
    </location>
</feature>
<dbReference type="CDD" id="cd14686">
    <property type="entry name" value="bZIP"/>
    <property type="match status" value="1"/>
</dbReference>
<feature type="compositionally biased region" description="Acidic residues" evidence="2">
    <location>
        <begin position="429"/>
        <end position="441"/>
    </location>
</feature>
<feature type="compositionally biased region" description="Basic and acidic residues" evidence="2">
    <location>
        <begin position="237"/>
        <end position="246"/>
    </location>
</feature>
<evidence type="ECO:0000313" key="4">
    <source>
        <dbReference type="Proteomes" id="UP000799640"/>
    </source>
</evidence>
<feature type="compositionally biased region" description="Polar residues" evidence="2">
    <location>
        <begin position="59"/>
        <end position="68"/>
    </location>
</feature>
<feature type="compositionally biased region" description="Basic and acidic residues" evidence="2">
    <location>
        <begin position="42"/>
        <end position="56"/>
    </location>
</feature>